<protein>
    <submittedName>
        <fullName evidence="11">(Atlantic silverside) hypothetical protein</fullName>
    </submittedName>
</protein>
<dbReference type="SUPFAM" id="SSF49417">
    <property type="entry name" value="p53-like transcription factors"/>
    <property type="match status" value="1"/>
</dbReference>
<feature type="compositionally biased region" description="Basic and acidic residues" evidence="8">
    <location>
        <begin position="1124"/>
        <end position="1133"/>
    </location>
</feature>
<dbReference type="SMART" id="SM00353">
    <property type="entry name" value="HLH"/>
    <property type="match status" value="1"/>
</dbReference>
<feature type="compositionally biased region" description="Polar residues" evidence="8">
    <location>
        <begin position="357"/>
        <end position="370"/>
    </location>
</feature>
<sequence length="2074" mass="226578">MSASEPELTSMDNHVMEKKKRCLLNDPLSVPLNSVPSPSSPFPHTIETVIANETAIESKAMASNGCGSALSSPAEASPPKAAVICPSALEGTLETSPATAHTEPASNQMNCTGTSLINFSESQQWTSALPSTSFGSADVENDFPSVLTFKGISVSLENNSVWKQFYSCGTEMILTKQGRRMFPYCRYRLSGLDPEQKYNLVLSIVPTGQYRYRWSTTKWEVMGPVEHQTQGLIRAYPHHYSPCKGSEWMSCLVSFYKLKLTNNLQDRNGHIILHSMHRYIPRLHIIPVPDGGGPTCDHPVVMGPESLIFTFPQTEFMAVTTYQNFRITQLKISHNPFAKGFREDGNNPRLNRVPTEGRSTSEVQAESQPTAGEVTEACEQKVEVAHLSSKSLSDLAPNTQDTRPVLKPIMSNPTGTGESYVPCIRGKHALGELVLVQKRPRVEPREANDTCVTPEEQLGSQARKLLAGRSGTPSSSASTPRLMPEYRKRKRRMKKRYWGNSRGKLWKSAAAASPTVVHSPSLTVAMQPELDEVEGLLFVSFTSKEALEVHVRDKPGSSPLSARPVCLTTSIQSEPMVEANPETAEEKMARLESVLLSDLRVLKHRQIIHPVLQEVGLKLSSLDPTMPIDLQYLGVILPPPTPPEQSKTAHADESVPFISRTGKTSDMTKIKGWKNKFIKSKESSTKCEGLQKNLSAFCSNMLDEYLESEAQQISERAAAFCTSPEGSVAYQLPAKSSSYVKTLDSILKHQNTASKLTAGTTRPCPRSHKPPLSSGMLSPATSQVETQSRCKPTSPQKLHPDAANDGSQRPSHRLPGFNKMLPGQISKAAPAAVNEVQGPECEKAFCWLGCVCPSLQQPRRGPLHCRRPECMFGCACFKRQTTEETNAGGGGSEDQSCTVYSTKNMGHTGCGKKLWTSNSCDDDLEPLFIPKASKSMGKVNLSLTAQKPQKQAMPSPAKVVTMQEEEKDPVYLYFESKLTCARVREFNSKPPPEVTLDTNTSALIYSSNNTTPRKAAPNQHHKLTTGQKAAEKSSKKVEINEAEARKQIQIQSMCPWRKDRQMVLKGLCERMKQNRLHQHSYIGPYCIIPVAKVTMRKPSGSLVTYRIQITQPSKVSDEEEESDEEKHASKSSDENSDSAEEDEQVEDPDRLFGVTPFLCGVAPAGRLRARRKHVGRQASGLIQVNGKYYNHARLLLGSMGSLHPANRLAAYVTGRLHGQSSTLHKLMRKQDPALKRDASGSSCGKAADTLVPPKKTADPWTVTQPSAHPVQPGLWGSGSLSSTEHSLAEALVPVRNGSRSSPIRLTVSPSLKSPSFLAQSGTCSFRICPPSSHAEGSEKPQGVALPGGFTLIQLPQAGAHSSDAHHPKPQKVTKAAEKGRASNLRQLASEWFGGDSFNKVKILLSSKTDEPGQSFGLICEEKNKPLGENGANNWQAVKQEETSLDVTSEDMSSDFSDDGEGGEDGDMVDIETVEETEQEMAISKLKEAALKTQQETRGPGYDVGPSMELKVKTESTKIRSNHTELERRRRSEQRMLFDQLRQMLDSDPKTPKFLLLHQSVNEIQNLEKTSERMQEEKRQLMEKQAASVKQLSLLAGTSGKPEDLILSKLKAINEQQKMLQRTMTWTPVFSQLLQTKAVLLQATAPSLHPNPPSLPQPDHGHLSEAQTSTAAQKNFQHLFSLFQSSKSQHSSPDKHPAASCPPQAVATVTPQAELPLNEPAASLQISCPASNQEKTEPGCPDRLSIKDTLERAAPQVTVAQKGALPCSNRSGHRVLSPKPIASLPLVRSKTGRIILPSSLKPFNQGFYTLVVMNPREKENSGVSSSADTKASDTDPPKCSEENDATAHQPSDSEPGQALEQSAAPSDPDPKLAGVFSPLRQLALLNKSIVVPSADLRVEEKNEGAGKGESENNAQPSAPVSSDSVRWAVRPEALQSHRSRKWPFANPPAGAAEPRPHVSETPSPADGARGDKIPQTDTKMCAATDPAPVKTRRGRPPKRRSLLPQSPPAKRGATRPSDSFSPGRLTACPDGENATADAGWSRPLTRGSLGKDFPSAKKRSWIDIERQLEPDPDSE</sequence>
<keyword evidence="2" id="KW-0805">Transcription regulation</keyword>
<keyword evidence="1" id="KW-0217">Developmental protein</keyword>
<comment type="subcellular location">
    <subcellularLocation>
        <location evidence="6">Nucleus</location>
    </subcellularLocation>
</comment>
<feature type="region of interest" description="Disordered" evidence="8">
    <location>
        <begin position="393"/>
        <end position="414"/>
    </location>
</feature>
<dbReference type="InterPro" id="IPR036960">
    <property type="entry name" value="T-box_sf"/>
</dbReference>
<dbReference type="InterPro" id="IPR036638">
    <property type="entry name" value="HLH_DNA-bd_sf"/>
</dbReference>
<evidence type="ECO:0000313" key="12">
    <source>
        <dbReference type="Proteomes" id="UP000677803"/>
    </source>
</evidence>
<feature type="compositionally biased region" description="Basic and acidic residues" evidence="8">
    <location>
        <begin position="1829"/>
        <end position="1840"/>
    </location>
</feature>
<gene>
    <name evidence="11" type="ORF">MMEN_LOCUS11901</name>
</gene>
<dbReference type="GO" id="GO:0001708">
    <property type="term" value="P:cell fate specification"/>
    <property type="evidence" value="ECO:0007669"/>
    <property type="project" value="TreeGrafter"/>
</dbReference>
<feature type="domain" description="BHLH" evidence="10">
    <location>
        <begin position="1517"/>
        <end position="1566"/>
    </location>
</feature>
<evidence type="ECO:0000256" key="3">
    <source>
        <dbReference type="ARBA" id="ARBA00023125"/>
    </source>
</evidence>
<evidence type="ECO:0000256" key="8">
    <source>
        <dbReference type="SAM" id="MobiDB-lite"/>
    </source>
</evidence>
<dbReference type="SMART" id="SM00425">
    <property type="entry name" value="TBOX"/>
    <property type="match status" value="1"/>
</dbReference>
<dbReference type="PANTHER" id="PTHR11267">
    <property type="entry name" value="T-BOX PROTEIN-RELATED"/>
    <property type="match status" value="1"/>
</dbReference>
<dbReference type="InterPro" id="IPR001699">
    <property type="entry name" value="TF_T-box"/>
</dbReference>
<feature type="domain" description="T-box" evidence="9">
    <location>
        <begin position="156"/>
        <end position="343"/>
    </location>
</feature>
<feature type="compositionally biased region" description="Acidic residues" evidence="8">
    <location>
        <begin position="1134"/>
        <end position="1146"/>
    </location>
</feature>
<feature type="region of interest" description="Disordered" evidence="8">
    <location>
        <begin position="1357"/>
        <end position="1380"/>
    </location>
</feature>
<evidence type="ECO:0000256" key="2">
    <source>
        <dbReference type="ARBA" id="ARBA00023015"/>
    </source>
</evidence>
<dbReference type="PROSITE" id="PS50888">
    <property type="entry name" value="BHLH"/>
    <property type="match status" value="1"/>
</dbReference>
<dbReference type="CDD" id="cd19682">
    <property type="entry name" value="bHLHzip_MGA_like"/>
    <property type="match status" value="1"/>
</dbReference>
<feature type="region of interest" description="Disordered" evidence="8">
    <location>
        <begin position="1684"/>
        <end position="1703"/>
    </location>
</feature>
<dbReference type="Gene3D" id="4.10.280.10">
    <property type="entry name" value="Helix-loop-helix DNA-binding domain"/>
    <property type="match status" value="1"/>
</dbReference>
<dbReference type="OrthoDB" id="6119313at2759"/>
<dbReference type="GO" id="GO:0046983">
    <property type="term" value="F:protein dimerization activity"/>
    <property type="evidence" value="ECO:0007669"/>
    <property type="project" value="InterPro"/>
</dbReference>
<keyword evidence="3 6" id="KW-0238">DNA-binding</keyword>
<dbReference type="Gene3D" id="2.60.40.820">
    <property type="entry name" value="Transcription factor, T-box"/>
    <property type="match status" value="1"/>
</dbReference>
<accession>A0A8S4B7X1</accession>
<dbReference type="Pfam" id="PF00010">
    <property type="entry name" value="HLH"/>
    <property type="match status" value="1"/>
</dbReference>
<feature type="region of interest" description="Disordered" evidence="8">
    <location>
        <begin position="754"/>
        <end position="819"/>
    </location>
</feature>
<dbReference type="GO" id="GO:0005634">
    <property type="term" value="C:nucleus"/>
    <property type="evidence" value="ECO:0007669"/>
    <property type="project" value="UniProtKB-SubCell"/>
</dbReference>
<dbReference type="SUPFAM" id="SSF47459">
    <property type="entry name" value="HLH, helix-loop-helix DNA-binding domain"/>
    <property type="match status" value="1"/>
</dbReference>
<dbReference type="GO" id="GO:0045893">
    <property type="term" value="P:positive regulation of DNA-templated transcription"/>
    <property type="evidence" value="ECO:0007669"/>
    <property type="project" value="InterPro"/>
</dbReference>
<dbReference type="InterPro" id="IPR011598">
    <property type="entry name" value="bHLH_dom"/>
</dbReference>
<dbReference type="InterPro" id="IPR008967">
    <property type="entry name" value="p53-like_TF_DNA-bd_sf"/>
</dbReference>
<evidence type="ECO:0000256" key="6">
    <source>
        <dbReference type="PROSITE-ProRule" id="PRU00201"/>
    </source>
</evidence>
<evidence type="ECO:0000256" key="1">
    <source>
        <dbReference type="ARBA" id="ARBA00022473"/>
    </source>
</evidence>
<keyword evidence="5 6" id="KW-0539">Nucleus</keyword>
<feature type="region of interest" description="Disordered" evidence="8">
    <location>
        <begin position="1818"/>
        <end position="1873"/>
    </location>
</feature>
<dbReference type="Pfam" id="PF00907">
    <property type="entry name" value="T-box"/>
    <property type="match status" value="1"/>
</dbReference>
<feature type="region of interest" description="Disordered" evidence="8">
    <location>
        <begin position="1891"/>
        <end position="2074"/>
    </location>
</feature>
<evidence type="ECO:0000313" key="11">
    <source>
        <dbReference type="EMBL" id="CAG5928244.1"/>
    </source>
</evidence>
<feature type="compositionally biased region" description="Basic and acidic residues" evidence="8">
    <location>
        <begin position="2059"/>
        <end position="2068"/>
    </location>
</feature>
<dbReference type="GO" id="GO:0000978">
    <property type="term" value="F:RNA polymerase II cis-regulatory region sequence-specific DNA binding"/>
    <property type="evidence" value="ECO:0007669"/>
    <property type="project" value="InterPro"/>
</dbReference>
<organism evidence="11 12">
    <name type="scientific">Menidia menidia</name>
    <name type="common">Atlantic silverside</name>
    <dbReference type="NCBI Taxonomy" id="238744"/>
    <lineage>
        <taxon>Eukaryota</taxon>
        <taxon>Metazoa</taxon>
        <taxon>Chordata</taxon>
        <taxon>Craniata</taxon>
        <taxon>Vertebrata</taxon>
        <taxon>Euteleostomi</taxon>
        <taxon>Actinopterygii</taxon>
        <taxon>Neopterygii</taxon>
        <taxon>Teleostei</taxon>
        <taxon>Neoteleostei</taxon>
        <taxon>Acanthomorphata</taxon>
        <taxon>Ovalentaria</taxon>
        <taxon>Atherinomorphae</taxon>
        <taxon>Atheriniformes</taxon>
        <taxon>Atherinopsidae</taxon>
        <taxon>Menidiinae</taxon>
        <taxon>Menidia</taxon>
    </lineage>
</organism>
<feature type="compositionally biased region" description="Polar residues" evidence="8">
    <location>
        <begin position="1845"/>
        <end position="1863"/>
    </location>
</feature>
<feature type="region of interest" description="Disordered" evidence="8">
    <location>
        <begin position="1235"/>
        <end position="1271"/>
    </location>
</feature>
<dbReference type="InterPro" id="IPR032060">
    <property type="entry name" value="MGA_dom"/>
</dbReference>
<feature type="compositionally biased region" description="Basic residues" evidence="8">
    <location>
        <begin position="1989"/>
        <end position="2000"/>
    </location>
</feature>
<dbReference type="InterPro" id="IPR046360">
    <property type="entry name" value="T-box_DNA-bd"/>
</dbReference>
<dbReference type="GO" id="GO:0000981">
    <property type="term" value="F:DNA-binding transcription factor activity, RNA polymerase II-specific"/>
    <property type="evidence" value="ECO:0007669"/>
    <property type="project" value="TreeGrafter"/>
</dbReference>
<feature type="compositionally biased region" description="Polar residues" evidence="8">
    <location>
        <begin position="393"/>
        <end position="402"/>
    </location>
</feature>
<feature type="region of interest" description="Disordered" evidence="8">
    <location>
        <begin position="339"/>
        <end position="372"/>
    </location>
</feature>
<dbReference type="Proteomes" id="UP000677803">
    <property type="component" value="Unassembled WGS sequence"/>
</dbReference>
<feature type="compositionally biased region" description="Acidic residues" evidence="8">
    <location>
        <begin position="1447"/>
        <end position="1464"/>
    </location>
</feature>
<evidence type="ECO:0000256" key="4">
    <source>
        <dbReference type="ARBA" id="ARBA00023163"/>
    </source>
</evidence>
<feature type="compositionally biased region" description="Basic and acidic residues" evidence="8">
    <location>
        <begin position="1895"/>
        <end position="1909"/>
    </location>
</feature>
<comment type="caution">
    <text evidence="11">The sequence shown here is derived from an EMBL/GenBank/DDBJ whole genome shotgun (WGS) entry which is preliminary data.</text>
</comment>
<evidence type="ECO:0000256" key="5">
    <source>
        <dbReference type="ARBA" id="ARBA00023242"/>
    </source>
</evidence>
<feature type="compositionally biased region" description="Polar residues" evidence="8">
    <location>
        <begin position="1910"/>
        <end position="1923"/>
    </location>
</feature>
<evidence type="ECO:0000259" key="9">
    <source>
        <dbReference type="PROSITE" id="PS50252"/>
    </source>
</evidence>
<dbReference type="PANTHER" id="PTHR11267:SF104">
    <property type="entry name" value="T-BOX TRANSCRIPTION FACTOR TBX1"/>
    <property type="match status" value="1"/>
</dbReference>
<feature type="region of interest" description="Disordered" evidence="8">
    <location>
        <begin position="1112"/>
        <end position="1147"/>
    </location>
</feature>
<comment type="caution">
    <text evidence="6">Lacks conserved residue(s) required for the propagation of feature annotation.</text>
</comment>
<name>A0A8S4B7X1_9TELE</name>
<keyword evidence="12" id="KW-1185">Reference proteome</keyword>
<feature type="region of interest" description="Disordered" evidence="8">
    <location>
        <begin position="1443"/>
        <end position="1464"/>
    </location>
</feature>
<feature type="compositionally biased region" description="Polar residues" evidence="8">
    <location>
        <begin position="775"/>
        <end position="796"/>
    </location>
</feature>
<keyword evidence="4" id="KW-0804">Transcription</keyword>
<evidence type="ECO:0000256" key="7">
    <source>
        <dbReference type="SAM" id="Coils"/>
    </source>
</evidence>
<proteinExistence type="predicted"/>
<dbReference type="PRINTS" id="PR00937">
    <property type="entry name" value="TBOX"/>
</dbReference>
<feature type="region of interest" description="Disordered" evidence="8">
    <location>
        <begin position="1644"/>
        <end position="1667"/>
    </location>
</feature>
<keyword evidence="7" id="KW-0175">Coiled coil</keyword>
<reference evidence="11" key="1">
    <citation type="submission" date="2021-05" db="EMBL/GenBank/DDBJ databases">
        <authorList>
            <person name="Tigano A."/>
        </authorList>
    </citation>
    <scope>NUCLEOTIDE SEQUENCE</scope>
</reference>
<dbReference type="EMBL" id="CAJRST010012224">
    <property type="protein sequence ID" value="CAG5928244.1"/>
    <property type="molecule type" value="Genomic_DNA"/>
</dbReference>
<feature type="coiled-coil region" evidence="7">
    <location>
        <begin position="1556"/>
        <end position="1586"/>
    </location>
</feature>
<feature type="region of interest" description="Disordered" evidence="8">
    <location>
        <begin position="1007"/>
        <end position="1034"/>
    </location>
</feature>
<dbReference type="PROSITE" id="PS50252">
    <property type="entry name" value="TBOX_3"/>
    <property type="match status" value="1"/>
</dbReference>
<dbReference type="GO" id="GO:0000785">
    <property type="term" value="C:chromatin"/>
    <property type="evidence" value="ECO:0007669"/>
    <property type="project" value="TreeGrafter"/>
</dbReference>
<evidence type="ECO:0000259" key="10">
    <source>
        <dbReference type="PROSITE" id="PS50888"/>
    </source>
</evidence>
<dbReference type="Pfam" id="PF16059">
    <property type="entry name" value="MGA_dom"/>
    <property type="match status" value="1"/>
</dbReference>